<dbReference type="InterPro" id="IPR011059">
    <property type="entry name" value="Metal-dep_hydrolase_composite"/>
</dbReference>
<feature type="binding site" evidence="8">
    <location>
        <position position="134"/>
    </location>
    <ligand>
        <name>N-formimidoyl-L-glutamate</name>
        <dbReference type="ChEBI" id="CHEBI:58928"/>
    </ligand>
</feature>
<dbReference type="NCBIfam" id="TIGR01224">
    <property type="entry name" value="hutI"/>
    <property type="match status" value="1"/>
</dbReference>
<comment type="similarity">
    <text evidence="8">Belongs to the metallo-dependent hydrolases superfamily. HutI family.</text>
</comment>
<dbReference type="InterPro" id="IPR032466">
    <property type="entry name" value="Metal_Hydrolase"/>
</dbReference>
<dbReference type="PANTHER" id="PTHR42752">
    <property type="entry name" value="IMIDAZOLONEPROPIONASE"/>
    <property type="match status" value="1"/>
</dbReference>
<comment type="subcellular location">
    <subcellularLocation>
        <location evidence="8">Cytoplasm</location>
    </subcellularLocation>
</comment>
<dbReference type="GO" id="GO:0005506">
    <property type="term" value="F:iron ion binding"/>
    <property type="evidence" value="ECO:0007669"/>
    <property type="project" value="UniProtKB-UniRule"/>
</dbReference>
<dbReference type="InterPro" id="IPR006680">
    <property type="entry name" value="Amidohydro-rel"/>
</dbReference>
<feature type="binding site" evidence="8">
    <location>
        <position position="307"/>
    </location>
    <ligand>
        <name>Zn(2+)</name>
        <dbReference type="ChEBI" id="CHEBI:29105"/>
    </ligand>
</feature>
<feature type="binding site" evidence="8">
    <location>
        <position position="307"/>
    </location>
    <ligand>
        <name>Fe(3+)</name>
        <dbReference type="ChEBI" id="CHEBI:29034"/>
    </ligand>
</feature>
<feature type="binding site" evidence="8">
    <location>
        <position position="71"/>
    </location>
    <ligand>
        <name>4-imidazolone-5-propanoate</name>
        <dbReference type="ChEBI" id="CHEBI:77893"/>
    </ligand>
</feature>
<keyword evidence="7 8" id="KW-0408">Iron</keyword>
<dbReference type="Proteomes" id="UP000611500">
    <property type="component" value="Unassembled WGS sequence"/>
</dbReference>
<comment type="pathway">
    <text evidence="8">Amino-acid degradation; L-histidine degradation into L-glutamate; N-formimidoyl-L-glutamate from L-histidine: step 3/3.</text>
</comment>
<feature type="domain" description="Amidohydrolase-related" evidence="9">
    <location>
        <begin position="53"/>
        <end position="376"/>
    </location>
</feature>
<feature type="binding site" evidence="8">
    <location>
        <position position="312"/>
    </location>
    <ligand>
        <name>4-imidazolone-5-propanoate</name>
        <dbReference type="ChEBI" id="CHEBI:77893"/>
    </ligand>
</feature>
<keyword evidence="4 8" id="KW-0378">Hydrolase</keyword>
<dbReference type="InterPro" id="IPR005920">
    <property type="entry name" value="HutI"/>
</dbReference>
<evidence type="ECO:0000256" key="3">
    <source>
        <dbReference type="ARBA" id="ARBA00022723"/>
    </source>
</evidence>
<dbReference type="GO" id="GO:0019556">
    <property type="term" value="P:L-histidine catabolic process to glutamate and formamide"/>
    <property type="evidence" value="ECO:0007669"/>
    <property type="project" value="UniProtKB-UniRule"/>
</dbReference>
<reference evidence="10" key="2">
    <citation type="submission" date="2020-09" db="EMBL/GenBank/DDBJ databases">
        <authorList>
            <person name="Sun Q."/>
            <person name="Zhou Y."/>
        </authorList>
    </citation>
    <scope>NUCLEOTIDE SEQUENCE</scope>
    <source>
        <strain evidence="10">CGMCC 1.7081</strain>
    </source>
</reference>
<accession>A0A8J3H4N6</accession>
<comment type="function">
    <text evidence="8">Catalyzes the hydrolytic cleavage of the carbon-nitrogen bond in imidazolone-5-propanoate to yield N-formimidoyl-L-glutamate. It is the third step in the universal histidine degradation pathway.</text>
</comment>
<keyword evidence="6 8" id="KW-0862">Zinc</keyword>
<dbReference type="FunFam" id="3.20.20.140:FF:000007">
    <property type="entry name" value="Imidazolonepropionase"/>
    <property type="match status" value="1"/>
</dbReference>
<feature type="binding site" evidence="8">
    <location>
        <position position="64"/>
    </location>
    <ligand>
        <name>Zn(2+)</name>
        <dbReference type="ChEBI" id="CHEBI:29105"/>
    </ligand>
</feature>
<comment type="cofactor">
    <cofactor evidence="8">
        <name>Zn(2+)</name>
        <dbReference type="ChEBI" id="CHEBI:29105"/>
    </cofactor>
    <cofactor evidence="8">
        <name>Fe(3+)</name>
        <dbReference type="ChEBI" id="CHEBI:29034"/>
    </cofactor>
    <text evidence="8">Binds 1 zinc or iron ion per subunit.</text>
</comment>
<feature type="binding site" evidence="8">
    <location>
        <position position="232"/>
    </location>
    <ligand>
        <name>Fe(3+)</name>
        <dbReference type="ChEBI" id="CHEBI:29034"/>
    </ligand>
</feature>
<dbReference type="Gene3D" id="2.30.40.10">
    <property type="entry name" value="Urease, subunit C, domain 1"/>
    <property type="match status" value="1"/>
</dbReference>
<dbReference type="GO" id="GO:0019557">
    <property type="term" value="P:L-histidine catabolic process to glutamate and formate"/>
    <property type="evidence" value="ECO:0007669"/>
    <property type="project" value="UniProtKB-UniPathway"/>
</dbReference>
<evidence type="ECO:0000256" key="5">
    <source>
        <dbReference type="ARBA" id="ARBA00022808"/>
    </source>
</evidence>
<gene>
    <name evidence="8 10" type="primary">hutI</name>
    <name evidence="10" type="ORF">GCM10010961_14080</name>
</gene>
<keyword evidence="3 8" id="KW-0479">Metal-binding</keyword>
<dbReference type="SUPFAM" id="SSF51556">
    <property type="entry name" value="Metallo-dependent hydrolases"/>
    <property type="match status" value="1"/>
</dbReference>
<feature type="binding site" evidence="8">
    <location>
        <position position="232"/>
    </location>
    <ligand>
        <name>Zn(2+)</name>
        <dbReference type="ChEBI" id="CHEBI:29105"/>
    </ligand>
</feature>
<feature type="binding site" evidence="8">
    <location>
        <position position="235"/>
    </location>
    <ligand>
        <name>4-imidazolone-5-propanoate</name>
        <dbReference type="ChEBI" id="CHEBI:77893"/>
    </ligand>
</feature>
<dbReference type="UniPathway" id="UPA00379">
    <property type="reaction ID" value="UER00551"/>
</dbReference>
<keyword evidence="5 8" id="KW-0369">Histidine metabolism</keyword>
<dbReference type="HAMAP" id="MF_00372">
    <property type="entry name" value="HutI"/>
    <property type="match status" value="1"/>
</dbReference>
<name>A0A8J3H4N6_9RHOB</name>
<dbReference type="GO" id="GO:0050480">
    <property type="term" value="F:imidazolonepropionase activity"/>
    <property type="evidence" value="ECO:0007669"/>
    <property type="project" value="UniProtKB-UniRule"/>
</dbReference>
<dbReference type="Gene3D" id="3.20.20.140">
    <property type="entry name" value="Metal-dependent hydrolases"/>
    <property type="match status" value="1"/>
</dbReference>
<keyword evidence="11" id="KW-1185">Reference proteome</keyword>
<keyword evidence="2 8" id="KW-0963">Cytoplasm</keyword>
<evidence type="ECO:0000256" key="4">
    <source>
        <dbReference type="ARBA" id="ARBA00022801"/>
    </source>
</evidence>
<feature type="binding site" evidence="8">
    <location>
        <position position="62"/>
    </location>
    <ligand>
        <name>Fe(3+)</name>
        <dbReference type="ChEBI" id="CHEBI:29034"/>
    </ligand>
</feature>
<comment type="caution">
    <text evidence="10">The sequence shown here is derived from an EMBL/GenBank/DDBJ whole genome shotgun (WGS) entry which is preliminary data.</text>
</comment>
<protein>
    <recommendedName>
        <fullName evidence="1 8">Imidazolonepropionase</fullName>
        <ecNumber evidence="1 8">3.5.2.7</ecNumber>
    </recommendedName>
    <alternativeName>
        <fullName evidence="8">Imidazolone-5-propionate hydrolase</fullName>
    </alternativeName>
</protein>
<dbReference type="GO" id="GO:0008270">
    <property type="term" value="F:zinc ion binding"/>
    <property type="evidence" value="ECO:0007669"/>
    <property type="project" value="UniProtKB-UniRule"/>
</dbReference>
<dbReference type="PANTHER" id="PTHR42752:SF1">
    <property type="entry name" value="IMIDAZOLONEPROPIONASE-RELATED"/>
    <property type="match status" value="1"/>
</dbReference>
<proteinExistence type="inferred from homology"/>
<organism evidence="10 11">
    <name type="scientific">Pseudodonghicola xiamenensis</name>
    <dbReference type="NCBI Taxonomy" id="337702"/>
    <lineage>
        <taxon>Bacteria</taxon>
        <taxon>Pseudomonadati</taxon>
        <taxon>Pseudomonadota</taxon>
        <taxon>Alphaproteobacteria</taxon>
        <taxon>Rhodobacterales</taxon>
        <taxon>Paracoccaceae</taxon>
        <taxon>Pseudodonghicola</taxon>
    </lineage>
</organism>
<evidence type="ECO:0000313" key="10">
    <source>
        <dbReference type="EMBL" id="GHG86257.1"/>
    </source>
</evidence>
<feature type="binding site" evidence="8">
    <location>
        <position position="167"/>
    </location>
    <ligand>
        <name>4-imidazolone-5-propanoate</name>
        <dbReference type="ChEBI" id="CHEBI:77893"/>
    </ligand>
</feature>
<feature type="binding site" evidence="8">
    <location>
        <position position="309"/>
    </location>
    <ligand>
        <name>N-formimidoyl-L-glutamate</name>
        <dbReference type="ChEBI" id="CHEBI:58928"/>
    </ligand>
</feature>
<feature type="binding site" evidence="8">
    <location>
        <position position="311"/>
    </location>
    <ligand>
        <name>N-formimidoyl-L-glutamate</name>
        <dbReference type="ChEBI" id="CHEBI:58928"/>
    </ligand>
</feature>
<evidence type="ECO:0000256" key="8">
    <source>
        <dbReference type="HAMAP-Rule" id="MF_00372"/>
    </source>
</evidence>
<evidence type="ECO:0000256" key="6">
    <source>
        <dbReference type="ARBA" id="ARBA00022833"/>
    </source>
</evidence>
<evidence type="ECO:0000256" key="1">
    <source>
        <dbReference type="ARBA" id="ARBA00012864"/>
    </source>
</evidence>
<sequence length="397" mass="42186">MSRKRIWINARLGPSLSGTEHLQDIVVEGGRIAAIGAGLSRDGGEIHDCDGRLVTPAFIDSHTHLVHGGDRAREFEMRLEGASYEEIARAGGGIAASMRDTRGLDVDGLVAQSLPRLDALLAEGCSTVEIKSGYGLTVETELTMLRAARALADRRAVRIKTTWLAAHAMPPDFDGSKSDYIHEVAIKGLDRAHAEGLVDAVDAFCEGIAFSAAEIEPLFDRARALGLPVKLHTEQLSRSGGTDLAARYGALSVDHFEYAGAEEVAAIRASGTVAVLLPGAFYMLRETRKPPLDLLRQAGVPIALATDCNPGTSPISSLLLTMNMGAVLFGMTVRECLQAVTANAARALGLTEETGRLLPGLSADFTIWDAASPAQLVNRAGFNPLHTRIFKGSVQNG</sequence>
<dbReference type="GO" id="GO:0005737">
    <property type="term" value="C:cytoplasm"/>
    <property type="evidence" value="ECO:0007669"/>
    <property type="project" value="UniProtKB-SubCell"/>
</dbReference>
<dbReference type="SUPFAM" id="SSF51338">
    <property type="entry name" value="Composite domain of metallo-dependent hydrolases"/>
    <property type="match status" value="1"/>
</dbReference>
<feature type="binding site" evidence="8">
    <location>
        <position position="62"/>
    </location>
    <ligand>
        <name>Zn(2+)</name>
        <dbReference type="ChEBI" id="CHEBI:29105"/>
    </ligand>
</feature>
<dbReference type="AlphaFoldDB" id="A0A8J3H4N6"/>
<dbReference type="EMBL" id="BNAP01000003">
    <property type="protein sequence ID" value="GHG86257.1"/>
    <property type="molecule type" value="Genomic_DNA"/>
</dbReference>
<comment type="catalytic activity">
    <reaction evidence="8">
        <text>4-imidazolone-5-propanoate + H2O = N-formimidoyl-L-glutamate</text>
        <dbReference type="Rhea" id="RHEA:23660"/>
        <dbReference type="ChEBI" id="CHEBI:15377"/>
        <dbReference type="ChEBI" id="CHEBI:58928"/>
        <dbReference type="ChEBI" id="CHEBI:77893"/>
        <dbReference type="EC" id="3.5.2.7"/>
    </reaction>
</comment>
<feature type="binding site" evidence="8">
    <location>
        <position position="134"/>
    </location>
    <ligand>
        <name>4-imidazolone-5-propanoate</name>
        <dbReference type="ChEBI" id="CHEBI:77893"/>
    </ligand>
</feature>
<feature type="binding site" evidence="8">
    <location>
        <position position="64"/>
    </location>
    <ligand>
        <name>Fe(3+)</name>
        <dbReference type="ChEBI" id="CHEBI:29034"/>
    </ligand>
</feature>
<evidence type="ECO:0000256" key="2">
    <source>
        <dbReference type="ARBA" id="ARBA00022490"/>
    </source>
</evidence>
<dbReference type="Pfam" id="PF01979">
    <property type="entry name" value="Amidohydro_1"/>
    <property type="match status" value="1"/>
</dbReference>
<evidence type="ECO:0000256" key="7">
    <source>
        <dbReference type="ARBA" id="ARBA00023004"/>
    </source>
</evidence>
<reference evidence="10" key="1">
    <citation type="journal article" date="2014" name="Int. J. Syst. Evol. Microbiol.">
        <title>Complete genome sequence of Corynebacterium casei LMG S-19264T (=DSM 44701T), isolated from a smear-ripened cheese.</title>
        <authorList>
            <consortium name="US DOE Joint Genome Institute (JGI-PGF)"/>
            <person name="Walter F."/>
            <person name="Albersmeier A."/>
            <person name="Kalinowski J."/>
            <person name="Ruckert C."/>
        </authorList>
    </citation>
    <scope>NUCLEOTIDE SEQUENCE</scope>
    <source>
        <strain evidence="10">CGMCC 1.7081</strain>
    </source>
</reference>
<evidence type="ECO:0000259" key="9">
    <source>
        <dbReference type="Pfam" id="PF01979"/>
    </source>
</evidence>
<dbReference type="EC" id="3.5.2.7" evidence="1 8"/>
<evidence type="ECO:0000313" key="11">
    <source>
        <dbReference type="Proteomes" id="UP000611500"/>
    </source>
</evidence>